<proteinExistence type="predicted"/>
<dbReference type="EMBL" id="CP103300">
    <property type="protein sequence ID" value="UYM16270.1"/>
    <property type="molecule type" value="Genomic_DNA"/>
</dbReference>
<evidence type="ECO:0000313" key="1">
    <source>
        <dbReference type="EMBL" id="UYM16270.1"/>
    </source>
</evidence>
<name>A0ABY6GU04_9GAMM</name>
<evidence type="ECO:0000313" key="2">
    <source>
        <dbReference type="Proteomes" id="UP001163255"/>
    </source>
</evidence>
<dbReference type="RefSeq" id="WP_262598571.1">
    <property type="nucleotide sequence ID" value="NZ_CP103300.1"/>
</dbReference>
<gene>
    <name evidence="1" type="ORF">NX720_26325</name>
</gene>
<keyword evidence="2" id="KW-1185">Reference proteome</keyword>
<reference evidence="1" key="1">
    <citation type="submission" date="2022-10" db="EMBL/GenBank/DDBJ databases">
        <title>Completed Genome Sequence of two octocoral isolated bacterium, Endozoicomonas euniceicola EF212T and Endozoicomonas gorgoniicola PS125T.</title>
        <authorList>
            <person name="Chiou Y.-J."/>
            <person name="Chen Y.-H."/>
        </authorList>
    </citation>
    <scope>NUCLEOTIDE SEQUENCE</scope>
    <source>
        <strain evidence="1">EF212</strain>
    </source>
</reference>
<evidence type="ECO:0008006" key="3">
    <source>
        <dbReference type="Google" id="ProtNLM"/>
    </source>
</evidence>
<accession>A0ABY6GU04</accession>
<sequence length="49" mass="5331">MRKACIDAGVMTSKNWGRTFNALVDRGFLEIQEPFVSVSDKGQQAVTGA</sequence>
<organism evidence="1 2">
    <name type="scientific">Endozoicomonas euniceicola</name>
    <dbReference type="NCBI Taxonomy" id="1234143"/>
    <lineage>
        <taxon>Bacteria</taxon>
        <taxon>Pseudomonadati</taxon>
        <taxon>Pseudomonadota</taxon>
        <taxon>Gammaproteobacteria</taxon>
        <taxon>Oceanospirillales</taxon>
        <taxon>Endozoicomonadaceae</taxon>
        <taxon>Endozoicomonas</taxon>
    </lineage>
</organism>
<protein>
    <recommendedName>
        <fullName evidence="3">Transposase</fullName>
    </recommendedName>
</protein>
<dbReference type="Proteomes" id="UP001163255">
    <property type="component" value="Chromosome"/>
</dbReference>